<name>A0A8J2RLJ7_9CRUS</name>
<dbReference type="GO" id="GO:0003677">
    <property type="term" value="F:DNA binding"/>
    <property type="evidence" value="ECO:0007669"/>
    <property type="project" value="InterPro"/>
</dbReference>
<sequence>MNGRVACKKPLLRKVNIQKRLKFAKEHVHWTTKQWEKAVPSGLNLLGEGFIFQEDNETKHSSNLCHSYFDKKKKLGVLKRMVWPPQSPDLNPIEQDLDFVKSR</sequence>
<dbReference type="OrthoDB" id="6368480at2759"/>
<feature type="domain" description="Transposase Tc1-like" evidence="1">
    <location>
        <begin position="1"/>
        <end position="29"/>
    </location>
</feature>
<reference evidence="2" key="1">
    <citation type="submission" date="2021-11" db="EMBL/GenBank/DDBJ databases">
        <authorList>
            <person name="Schell T."/>
        </authorList>
    </citation>
    <scope>NUCLEOTIDE SEQUENCE</scope>
    <source>
        <strain evidence="2">M5</strain>
    </source>
</reference>
<accession>A0A8J2RLJ7</accession>
<organism evidence="2 3">
    <name type="scientific">Daphnia galeata</name>
    <dbReference type="NCBI Taxonomy" id="27404"/>
    <lineage>
        <taxon>Eukaryota</taxon>
        <taxon>Metazoa</taxon>
        <taxon>Ecdysozoa</taxon>
        <taxon>Arthropoda</taxon>
        <taxon>Crustacea</taxon>
        <taxon>Branchiopoda</taxon>
        <taxon>Diplostraca</taxon>
        <taxon>Cladocera</taxon>
        <taxon>Anomopoda</taxon>
        <taxon>Daphniidae</taxon>
        <taxon>Daphnia</taxon>
    </lineage>
</organism>
<dbReference type="GO" id="GO:0015074">
    <property type="term" value="P:DNA integration"/>
    <property type="evidence" value="ECO:0007669"/>
    <property type="project" value="InterPro"/>
</dbReference>
<protein>
    <recommendedName>
        <fullName evidence="1">Transposase Tc1-like domain-containing protein</fullName>
    </recommendedName>
</protein>
<dbReference type="AlphaFoldDB" id="A0A8J2RLJ7"/>
<evidence type="ECO:0000313" key="3">
    <source>
        <dbReference type="Proteomes" id="UP000789390"/>
    </source>
</evidence>
<evidence type="ECO:0000259" key="1">
    <source>
        <dbReference type="Pfam" id="PF01498"/>
    </source>
</evidence>
<comment type="caution">
    <text evidence="2">The sequence shown here is derived from an EMBL/GenBank/DDBJ whole genome shotgun (WGS) entry which is preliminary data.</text>
</comment>
<keyword evidence="3" id="KW-1185">Reference proteome</keyword>
<evidence type="ECO:0000313" key="2">
    <source>
        <dbReference type="EMBL" id="CAH0103777.1"/>
    </source>
</evidence>
<dbReference type="InterPro" id="IPR002492">
    <property type="entry name" value="Transposase_Tc1-like"/>
</dbReference>
<gene>
    <name evidence="2" type="ORF">DGAL_LOCUS6450</name>
</gene>
<dbReference type="Pfam" id="PF01498">
    <property type="entry name" value="HTH_Tnp_Tc3_2"/>
    <property type="match status" value="1"/>
</dbReference>
<dbReference type="EMBL" id="CAKKLH010000113">
    <property type="protein sequence ID" value="CAH0103777.1"/>
    <property type="molecule type" value="Genomic_DNA"/>
</dbReference>
<dbReference type="Gene3D" id="3.30.420.10">
    <property type="entry name" value="Ribonuclease H-like superfamily/Ribonuclease H"/>
    <property type="match status" value="1"/>
</dbReference>
<dbReference type="GO" id="GO:0006313">
    <property type="term" value="P:DNA transposition"/>
    <property type="evidence" value="ECO:0007669"/>
    <property type="project" value="InterPro"/>
</dbReference>
<dbReference type="InterPro" id="IPR036397">
    <property type="entry name" value="RNaseH_sf"/>
</dbReference>
<dbReference type="Proteomes" id="UP000789390">
    <property type="component" value="Unassembled WGS sequence"/>
</dbReference>
<proteinExistence type="predicted"/>